<keyword evidence="2" id="KW-0407">Ion channel</keyword>
<keyword evidence="1" id="KW-0812">Transmembrane</keyword>
<keyword evidence="1" id="KW-0472">Membrane</keyword>
<keyword evidence="2" id="KW-0813">Transport</keyword>
<protein>
    <submittedName>
        <fullName evidence="2">Potassium channel subfamily K member 1</fullName>
    </submittedName>
</protein>
<organism evidence="2 3">
    <name type="scientific">Halocaridina rubra</name>
    <name type="common">Hawaiian red shrimp</name>
    <dbReference type="NCBI Taxonomy" id="373956"/>
    <lineage>
        <taxon>Eukaryota</taxon>
        <taxon>Metazoa</taxon>
        <taxon>Ecdysozoa</taxon>
        <taxon>Arthropoda</taxon>
        <taxon>Crustacea</taxon>
        <taxon>Multicrustacea</taxon>
        <taxon>Malacostraca</taxon>
        <taxon>Eumalacostraca</taxon>
        <taxon>Eucarida</taxon>
        <taxon>Decapoda</taxon>
        <taxon>Pleocyemata</taxon>
        <taxon>Caridea</taxon>
        <taxon>Atyoidea</taxon>
        <taxon>Atyidae</taxon>
        <taxon>Halocaridina</taxon>
    </lineage>
</organism>
<dbReference type="Gene3D" id="1.10.287.70">
    <property type="match status" value="1"/>
</dbReference>
<keyword evidence="3" id="KW-1185">Reference proteome</keyword>
<evidence type="ECO:0000313" key="2">
    <source>
        <dbReference type="EMBL" id="KAK7053127.1"/>
    </source>
</evidence>
<proteinExistence type="predicted"/>
<sequence length="115" mass="13460">MVSETLKTLYPGQLPNIKLAKSNVRLLAYFVLYMIFLILGAAIFSAIEAPEEIDMIRAVRRRRNNFLKDFPCISALGYNNWDTFRFNCWVVHQGCQDAESRVKMIFHIRLILLYN</sequence>
<dbReference type="GO" id="GO:0034220">
    <property type="term" value="P:monoatomic ion transmembrane transport"/>
    <property type="evidence" value="ECO:0007669"/>
    <property type="project" value="UniProtKB-KW"/>
</dbReference>
<dbReference type="AlphaFoldDB" id="A0AAN8WFL5"/>
<evidence type="ECO:0000313" key="3">
    <source>
        <dbReference type="Proteomes" id="UP001381693"/>
    </source>
</evidence>
<feature type="transmembrane region" description="Helical" evidence="1">
    <location>
        <begin position="26"/>
        <end position="47"/>
    </location>
</feature>
<accession>A0AAN8WFL5</accession>
<name>A0AAN8WFL5_HALRR</name>
<comment type="caution">
    <text evidence="2">The sequence shown here is derived from an EMBL/GenBank/DDBJ whole genome shotgun (WGS) entry which is preliminary data.</text>
</comment>
<reference evidence="2 3" key="1">
    <citation type="submission" date="2023-11" db="EMBL/GenBank/DDBJ databases">
        <title>Halocaridina rubra genome assembly.</title>
        <authorList>
            <person name="Smith C."/>
        </authorList>
    </citation>
    <scope>NUCLEOTIDE SEQUENCE [LARGE SCALE GENOMIC DNA]</scope>
    <source>
        <strain evidence="2">EP-1</strain>
        <tissue evidence="2">Whole</tissue>
    </source>
</reference>
<dbReference type="EMBL" id="JAXCGZ010021354">
    <property type="protein sequence ID" value="KAK7053127.1"/>
    <property type="molecule type" value="Genomic_DNA"/>
</dbReference>
<gene>
    <name evidence="2" type="primary">KCNK1_2</name>
    <name evidence="2" type="ORF">SK128_021488</name>
</gene>
<keyword evidence="2" id="KW-0406">Ion transport</keyword>
<evidence type="ECO:0000256" key="1">
    <source>
        <dbReference type="SAM" id="Phobius"/>
    </source>
</evidence>
<keyword evidence="1" id="KW-1133">Transmembrane helix</keyword>
<dbReference type="Proteomes" id="UP001381693">
    <property type="component" value="Unassembled WGS sequence"/>
</dbReference>